<comment type="caution">
    <text evidence="2">The sequence shown here is derived from an EMBL/GenBank/DDBJ whole genome shotgun (WGS) entry which is preliminary data.</text>
</comment>
<protein>
    <submittedName>
        <fullName evidence="2">Uncharacterized protein</fullName>
    </submittedName>
</protein>
<evidence type="ECO:0000313" key="3">
    <source>
        <dbReference type="Proteomes" id="UP000054564"/>
    </source>
</evidence>
<evidence type="ECO:0000313" key="2">
    <source>
        <dbReference type="EMBL" id="KNE98509.1"/>
    </source>
</evidence>
<sequence>MSRLAKFKPTILSVKTPSSASLTPTVILSIIYHFKLTLPKENLIYTYFPRDSLTDWFRGYGFLHFQPSSSSTSIPGKDERKEEQDRFSIIKHHPVQEIRILNNNHPSQSSDDDNPQPIDNNQIQFSSFLDLSDHHQRRGGGGDSIFSPNSIKCIIEFSQSNLNSTGIQSRQTNNQSHCNRPKLSPDQFSLFTQAFHDFGGFNNSLRLKRPPPTRPSKLS</sequence>
<gene>
    <name evidence="2" type="ORF">PSTG_08249</name>
</gene>
<reference evidence="3" key="1">
    <citation type="submission" date="2014-03" db="EMBL/GenBank/DDBJ databases">
        <title>The Genome Sequence of Puccinia striiformis f. sp. tritici PST-78.</title>
        <authorList>
            <consortium name="The Broad Institute Genome Sequencing Platform"/>
            <person name="Cuomo C."/>
            <person name="Hulbert S."/>
            <person name="Chen X."/>
            <person name="Walker B."/>
            <person name="Young S.K."/>
            <person name="Zeng Q."/>
            <person name="Gargeya S."/>
            <person name="Fitzgerald M."/>
            <person name="Haas B."/>
            <person name="Abouelleil A."/>
            <person name="Alvarado L."/>
            <person name="Arachchi H.M."/>
            <person name="Berlin A.M."/>
            <person name="Chapman S.B."/>
            <person name="Goldberg J."/>
            <person name="Griggs A."/>
            <person name="Gujja S."/>
            <person name="Hansen M."/>
            <person name="Howarth C."/>
            <person name="Imamovic A."/>
            <person name="Larimer J."/>
            <person name="McCowan C."/>
            <person name="Montmayeur A."/>
            <person name="Murphy C."/>
            <person name="Neiman D."/>
            <person name="Pearson M."/>
            <person name="Priest M."/>
            <person name="Roberts A."/>
            <person name="Saif S."/>
            <person name="Shea T."/>
            <person name="Sisk P."/>
            <person name="Sykes S."/>
            <person name="Wortman J."/>
            <person name="Nusbaum C."/>
            <person name="Birren B."/>
        </authorList>
    </citation>
    <scope>NUCLEOTIDE SEQUENCE [LARGE SCALE GENOMIC DNA]</scope>
    <source>
        <strain evidence="3">race PST-78</strain>
    </source>
</reference>
<dbReference type="OrthoDB" id="2496068at2759"/>
<feature type="compositionally biased region" description="Polar residues" evidence="1">
    <location>
        <begin position="165"/>
        <end position="178"/>
    </location>
</feature>
<feature type="region of interest" description="Disordered" evidence="1">
    <location>
        <begin position="165"/>
        <end position="184"/>
    </location>
</feature>
<name>A0A0L0VHR4_9BASI</name>
<dbReference type="EMBL" id="AJIL01000056">
    <property type="protein sequence ID" value="KNE98509.1"/>
    <property type="molecule type" value="Genomic_DNA"/>
</dbReference>
<proteinExistence type="predicted"/>
<keyword evidence="3" id="KW-1185">Reference proteome</keyword>
<dbReference type="AlphaFoldDB" id="A0A0L0VHR4"/>
<accession>A0A0L0VHR4</accession>
<evidence type="ECO:0000256" key="1">
    <source>
        <dbReference type="SAM" id="MobiDB-lite"/>
    </source>
</evidence>
<dbReference type="Proteomes" id="UP000054564">
    <property type="component" value="Unassembled WGS sequence"/>
</dbReference>
<organism evidence="2 3">
    <name type="scientific">Puccinia striiformis f. sp. tritici PST-78</name>
    <dbReference type="NCBI Taxonomy" id="1165861"/>
    <lineage>
        <taxon>Eukaryota</taxon>
        <taxon>Fungi</taxon>
        <taxon>Dikarya</taxon>
        <taxon>Basidiomycota</taxon>
        <taxon>Pucciniomycotina</taxon>
        <taxon>Pucciniomycetes</taxon>
        <taxon>Pucciniales</taxon>
        <taxon>Pucciniaceae</taxon>
        <taxon>Puccinia</taxon>
    </lineage>
</organism>